<comment type="caution">
    <text evidence="1">The sequence shown here is derived from an EMBL/GenBank/DDBJ whole genome shotgun (WGS) entry which is preliminary data.</text>
</comment>
<name>A0A480B8G6_9FIRM</name>
<evidence type="ECO:0000313" key="2">
    <source>
        <dbReference type="Proteomes" id="UP000300381"/>
    </source>
</evidence>
<accession>A0A480B8G6</accession>
<gene>
    <name evidence="1" type="ORF">PAGU1578_10690</name>
</gene>
<proteinExistence type="predicted"/>
<dbReference type="AlphaFoldDB" id="A0A480B8G6"/>
<sequence>MKKGLILLFITMVIASITIYQRYYCEEFHNNIVITAQSHELVDTSIDESISNRILAVYPTKSYYYYLGYDGIGRYDIKNHILDVLEFEIYGDESGPFKTYHPKSKMVVNKKNTLYDFSKEDLDNFEKMLMDSEHNAQYFNKRWYRSGYEATFLDLDNHLIITNDVRGVKNTPTKILIFNVSGFIIIDKETNDIQVYFDESIAGKKSRDSAVSILKHVYGEHLIILNSIDQIGEDEKIVLLQLRDQYISKK</sequence>
<dbReference type="Proteomes" id="UP000300381">
    <property type="component" value="Unassembled WGS sequence"/>
</dbReference>
<reference evidence="1 2" key="1">
    <citation type="submission" date="2019-03" db="EMBL/GenBank/DDBJ databases">
        <title>Draft genome sequences of two Veillonella tobetsuensis clinical isolates from intraoperative bronchial fluids of elderly patients with pulmonary carcinoma.</title>
        <authorList>
            <person name="Akiyama T."/>
        </authorList>
    </citation>
    <scope>NUCLEOTIDE SEQUENCE [LARGE SCALE GENOMIC DNA]</scope>
    <source>
        <strain evidence="1 2">PAGU 1578</strain>
    </source>
</reference>
<organism evidence="1 2">
    <name type="scientific">Veillonella tobetsuensis</name>
    <dbReference type="NCBI Taxonomy" id="1110546"/>
    <lineage>
        <taxon>Bacteria</taxon>
        <taxon>Bacillati</taxon>
        <taxon>Bacillota</taxon>
        <taxon>Negativicutes</taxon>
        <taxon>Veillonellales</taxon>
        <taxon>Veillonellaceae</taxon>
        <taxon>Veillonella</taxon>
    </lineage>
</organism>
<evidence type="ECO:0000313" key="1">
    <source>
        <dbReference type="EMBL" id="GCL67448.1"/>
    </source>
</evidence>
<dbReference type="RefSeq" id="WP_137660853.1">
    <property type="nucleotide sequence ID" value="NZ_BJCQ01000020.1"/>
</dbReference>
<protein>
    <submittedName>
        <fullName evidence="1">Uncharacterized protein</fullName>
    </submittedName>
</protein>
<dbReference type="EMBL" id="BJCQ01000020">
    <property type="protein sequence ID" value="GCL67448.1"/>
    <property type="molecule type" value="Genomic_DNA"/>
</dbReference>